<accession>A0A0L6Z8V3</accession>
<comment type="cofactor">
    <cofactor evidence="1">
        <name>Mg(2+)</name>
        <dbReference type="ChEBI" id="CHEBI:18420"/>
    </cofactor>
</comment>
<reference evidence="5" key="1">
    <citation type="submission" date="2015-08" db="EMBL/GenBank/DDBJ databases">
        <title>Genome sequence of the strict anaerobe Clostridium homopropionicum LuHBu1 (DSM 5847T).</title>
        <authorList>
            <person name="Poehlein A."/>
            <person name="Beck M."/>
            <person name="Schiel-Bengelsdorf B."/>
            <person name="Bengelsdorf F.R."/>
            <person name="Daniel R."/>
            <person name="Duerre P."/>
        </authorList>
    </citation>
    <scope>NUCLEOTIDE SEQUENCE [LARGE SCALE GENOMIC DNA]</scope>
    <source>
        <strain evidence="5">DSM 5847</strain>
    </source>
</reference>
<organism evidence="4 5">
    <name type="scientific">Clostridium homopropionicum DSM 5847</name>
    <dbReference type="NCBI Taxonomy" id="1121318"/>
    <lineage>
        <taxon>Bacteria</taxon>
        <taxon>Bacillati</taxon>
        <taxon>Bacillota</taxon>
        <taxon>Clostridia</taxon>
        <taxon>Eubacteriales</taxon>
        <taxon>Clostridiaceae</taxon>
        <taxon>Clostridium</taxon>
    </lineage>
</organism>
<evidence type="ECO:0000259" key="3">
    <source>
        <dbReference type="PROSITE" id="PS51462"/>
    </source>
</evidence>
<dbReference type="PATRIC" id="fig|1121318.3.peg.2317"/>
<feature type="domain" description="Nudix hydrolase" evidence="3">
    <location>
        <begin position="5"/>
        <end position="130"/>
    </location>
</feature>
<proteinExistence type="predicted"/>
<dbReference type="SUPFAM" id="SSF55811">
    <property type="entry name" value="Nudix"/>
    <property type="match status" value="1"/>
</dbReference>
<dbReference type="PRINTS" id="PR00502">
    <property type="entry name" value="NUDIXFAMILY"/>
</dbReference>
<evidence type="ECO:0000256" key="1">
    <source>
        <dbReference type="ARBA" id="ARBA00001946"/>
    </source>
</evidence>
<comment type="caution">
    <text evidence="4">The sequence shown here is derived from an EMBL/GenBank/DDBJ whole genome shotgun (WGS) entry which is preliminary data.</text>
</comment>
<dbReference type="InterPro" id="IPR000086">
    <property type="entry name" value="NUDIX_hydrolase_dom"/>
</dbReference>
<gene>
    <name evidence="4" type="primary">nudI_1</name>
    <name evidence="4" type="ORF">CLHOM_23040</name>
</gene>
<dbReference type="CDD" id="cd04699">
    <property type="entry name" value="NUDIX_MutT_Nudt1"/>
    <property type="match status" value="1"/>
</dbReference>
<dbReference type="EC" id="3.6.1.-" evidence="4"/>
<dbReference type="GO" id="GO:0016787">
    <property type="term" value="F:hydrolase activity"/>
    <property type="evidence" value="ECO:0007669"/>
    <property type="project" value="UniProtKB-KW"/>
</dbReference>
<evidence type="ECO:0000313" key="4">
    <source>
        <dbReference type="EMBL" id="KOA19198.1"/>
    </source>
</evidence>
<dbReference type="RefSeq" id="WP_052221823.1">
    <property type="nucleotide sequence ID" value="NZ_LHUR01000027.1"/>
</dbReference>
<keyword evidence="5" id="KW-1185">Reference proteome</keyword>
<dbReference type="EMBL" id="LHUR01000027">
    <property type="protein sequence ID" value="KOA19198.1"/>
    <property type="molecule type" value="Genomic_DNA"/>
</dbReference>
<dbReference type="InterPro" id="IPR020476">
    <property type="entry name" value="Nudix_hydrolase"/>
</dbReference>
<dbReference type="PANTHER" id="PTHR43046:SF14">
    <property type="entry name" value="MUTT_NUDIX FAMILY PROTEIN"/>
    <property type="match status" value="1"/>
</dbReference>
<dbReference type="Proteomes" id="UP000037043">
    <property type="component" value="Unassembled WGS sequence"/>
</dbReference>
<sequence length="139" mass="16327">MEDKKIYFAVKAFILNEGKFLIMHKTGVEENVWELPGGRMEFGETAEETLERQILEEAGLLVTPIRVLDTWNFLAENYQITGIIYLCKAKNYEVKVSYEHDKYKWIDADINSITDMHKVFSEKMARWNWKNVNFEPAIG</sequence>
<dbReference type="Gene3D" id="3.90.79.10">
    <property type="entry name" value="Nucleoside Triphosphate Pyrophosphohydrolase"/>
    <property type="match status" value="1"/>
</dbReference>
<evidence type="ECO:0000313" key="5">
    <source>
        <dbReference type="Proteomes" id="UP000037043"/>
    </source>
</evidence>
<dbReference type="STRING" id="36844.SAMN04488501_10661"/>
<dbReference type="InterPro" id="IPR015797">
    <property type="entry name" value="NUDIX_hydrolase-like_dom_sf"/>
</dbReference>
<dbReference type="Pfam" id="PF00293">
    <property type="entry name" value="NUDIX"/>
    <property type="match status" value="1"/>
</dbReference>
<name>A0A0L6Z8V3_9CLOT</name>
<dbReference type="AlphaFoldDB" id="A0A0L6Z8V3"/>
<dbReference type="PROSITE" id="PS51462">
    <property type="entry name" value="NUDIX"/>
    <property type="match status" value="1"/>
</dbReference>
<keyword evidence="2 4" id="KW-0378">Hydrolase</keyword>
<dbReference type="PANTHER" id="PTHR43046">
    <property type="entry name" value="GDP-MANNOSE MANNOSYL HYDROLASE"/>
    <property type="match status" value="1"/>
</dbReference>
<evidence type="ECO:0000256" key="2">
    <source>
        <dbReference type="ARBA" id="ARBA00022801"/>
    </source>
</evidence>
<protein>
    <submittedName>
        <fullName evidence="4">Nucleoside triphosphatase NudI</fullName>
        <ecNumber evidence="4">3.6.1.-</ecNumber>
    </submittedName>
</protein>